<dbReference type="SMART" id="SM00563">
    <property type="entry name" value="PlsC"/>
    <property type="match status" value="1"/>
</dbReference>
<dbReference type="PANTHER" id="PTHR23063:SF58">
    <property type="entry name" value="PUTATIVE-RELATED"/>
    <property type="match status" value="1"/>
</dbReference>
<dbReference type="EMBL" id="HE573019">
    <property type="protein sequence ID" value="CCC47087.1"/>
    <property type="molecule type" value="Genomic_DNA"/>
</dbReference>
<evidence type="ECO:0000256" key="12">
    <source>
        <dbReference type="ARBA" id="ARBA00023315"/>
    </source>
</evidence>
<evidence type="ECO:0000256" key="14">
    <source>
        <dbReference type="SAM" id="SignalP"/>
    </source>
</evidence>
<keyword evidence="14" id="KW-0732">Signal</keyword>
<evidence type="ECO:0000256" key="4">
    <source>
        <dbReference type="ARBA" id="ARBA00022516"/>
    </source>
</evidence>
<feature type="transmembrane region" description="Helical" evidence="13">
    <location>
        <begin position="211"/>
        <end position="236"/>
    </location>
</feature>
<gene>
    <name evidence="16" type="ORF">TVY486_0302740</name>
</gene>
<organism evidence="16">
    <name type="scientific">Trypanosoma vivax (strain Y486)</name>
    <dbReference type="NCBI Taxonomy" id="1055687"/>
    <lineage>
        <taxon>Eukaryota</taxon>
        <taxon>Discoba</taxon>
        <taxon>Euglenozoa</taxon>
        <taxon>Kinetoplastea</taxon>
        <taxon>Metakinetoplastina</taxon>
        <taxon>Trypanosomatida</taxon>
        <taxon>Trypanosomatidae</taxon>
        <taxon>Trypanosoma</taxon>
        <taxon>Duttonella</taxon>
    </lineage>
</organism>
<dbReference type="CDD" id="cd07991">
    <property type="entry name" value="LPLAT_LPCAT1-like"/>
    <property type="match status" value="1"/>
</dbReference>
<evidence type="ECO:0000256" key="10">
    <source>
        <dbReference type="ARBA" id="ARBA00023209"/>
    </source>
</evidence>
<evidence type="ECO:0000256" key="9">
    <source>
        <dbReference type="ARBA" id="ARBA00023136"/>
    </source>
</evidence>
<dbReference type="Pfam" id="PF01553">
    <property type="entry name" value="Acyltransferase"/>
    <property type="match status" value="1"/>
</dbReference>
<dbReference type="InterPro" id="IPR002123">
    <property type="entry name" value="Plipid/glycerol_acylTrfase"/>
</dbReference>
<dbReference type="VEuPathDB" id="TriTrypDB:TvY486_0302740"/>
<proteinExistence type="inferred from homology"/>
<dbReference type="SUPFAM" id="SSF69593">
    <property type="entry name" value="Glycerol-3-phosphate (1)-acyltransferase"/>
    <property type="match status" value="1"/>
</dbReference>
<feature type="signal peptide" evidence="14">
    <location>
        <begin position="1"/>
        <end position="25"/>
    </location>
</feature>
<protein>
    <submittedName>
        <fullName evidence="16">Putative acyltransferase</fullName>
    </submittedName>
</protein>
<evidence type="ECO:0000256" key="13">
    <source>
        <dbReference type="SAM" id="Phobius"/>
    </source>
</evidence>
<dbReference type="GO" id="GO:0016020">
    <property type="term" value="C:membrane"/>
    <property type="evidence" value="ECO:0007669"/>
    <property type="project" value="UniProtKB-SubCell"/>
</dbReference>
<evidence type="ECO:0000256" key="11">
    <source>
        <dbReference type="ARBA" id="ARBA00023264"/>
    </source>
</evidence>
<name>G0TT06_TRYVY</name>
<keyword evidence="10" id="KW-0594">Phospholipid biosynthesis</keyword>
<comment type="pathway">
    <text evidence="2">Lipid metabolism.</text>
</comment>
<dbReference type="AlphaFoldDB" id="G0TT06"/>
<keyword evidence="11" id="KW-1208">Phospholipid metabolism</keyword>
<evidence type="ECO:0000256" key="8">
    <source>
        <dbReference type="ARBA" id="ARBA00023098"/>
    </source>
</evidence>
<evidence type="ECO:0000256" key="3">
    <source>
        <dbReference type="ARBA" id="ARBA00008655"/>
    </source>
</evidence>
<dbReference type="InterPro" id="IPR045252">
    <property type="entry name" value="LPCAT1-like"/>
</dbReference>
<dbReference type="GO" id="GO:0008374">
    <property type="term" value="F:O-acyltransferase activity"/>
    <property type="evidence" value="ECO:0007669"/>
    <property type="project" value="InterPro"/>
</dbReference>
<keyword evidence="5 16" id="KW-0808">Transferase</keyword>
<dbReference type="PANTHER" id="PTHR23063">
    <property type="entry name" value="PHOSPHOLIPID ACYLTRANSFERASE"/>
    <property type="match status" value="1"/>
</dbReference>
<accession>G0TT06</accession>
<dbReference type="GO" id="GO:0008654">
    <property type="term" value="P:phospholipid biosynthetic process"/>
    <property type="evidence" value="ECO:0007669"/>
    <property type="project" value="UniProtKB-KW"/>
</dbReference>
<reference evidence="16" key="1">
    <citation type="journal article" date="2012" name="Proc. Natl. Acad. Sci. U.S.A.">
        <title>Antigenic diversity is generated by distinct evolutionary mechanisms in African trypanosome species.</title>
        <authorList>
            <person name="Jackson A.P."/>
            <person name="Berry A."/>
            <person name="Aslett M."/>
            <person name="Allison H.C."/>
            <person name="Burton P."/>
            <person name="Vavrova-Anderson J."/>
            <person name="Brown R."/>
            <person name="Browne H."/>
            <person name="Corton N."/>
            <person name="Hauser H."/>
            <person name="Gamble J."/>
            <person name="Gilderthorp R."/>
            <person name="Marcello L."/>
            <person name="McQuillan J."/>
            <person name="Otto T.D."/>
            <person name="Quail M.A."/>
            <person name="Sanders M.J."/>
            <person name="van Tonder A."/>
            <person name="Ginger M.L."/>
            <person name="Field M.C."/>
            <person name="Barry J.D."/>
            <person name="Hertz-Fowler C."/>
            <person name="Berriman M."/>
        </authorList>
    </citation>
    <scope>NUCLEOTIDE SEQUENCE</scope>
    <source>
        <strain evidence="16">Y486</strain>
    </source>
</reference>
<keyword evidence="12 16" id="KW-0012">Acyltransferase</keyword>
<feature type="transmembrane region" description="Helical" evidence="13">
    <location>
        <begin position="169"/>
        <end position="191"/>
    </location>
</feature>
<keyword evidence="6 13" id="KW-0812">Transmembrane</keyword>
<evidence type="ECO:0000313" key="16">
    <source>
        <dbReference type="EMBL" id="CCC47087.1"/>
    </source>
</evidence>
<evidence type="ECO:0000256" key="7">
    <source>
        <dbReference type="ARBA" id="ARBA00022989"/>
    </source>
</evidence>
<keyword evidence="7 13" id="KW-1133">Transmembrane helix</keyword>
<evidence type="ECO:0000259" key="15">
    <source>
        <dbReference type="SMART" id="SM00563"/>
    </source>
</evidence>
<sequence>MAEKTFFRLLVGLLVTHFLCSQIFATAGPIQYILNGWSSVMFYWTGVKAPAETSNALSADSDGWMQLGELTMCASAILARLFDPFLTLQGLVTALSHLTWLEFFWKCFLTQLLFSSVLFNVEVARSLLFTGPRRLRLDNSYITAEPPRVGRDIALSYDTPWSLYEVLKVLFFAFTGILFVRIILFVIFAASTVLALKLRVLGGRNRENNPLWFLIFSAAALLFFNLSCCCMAIYNIKVFGKFSNKKECKLLISNHSCVVEVCILFMLADCPSFVTRWENRKVPLFGMVADTARAIFVHRESTESRHVTAREICARARNKDPNGPQLLIFPEGTTANQRALFMFKKGAMEPGEPIQMICVSFPYKHFNPCWNGRGCGGNNFRDLTLRLCSQFVNHVEIRALPVYTPTDEERENPTLYAGHCQKMMASILGCGISDCTYADYANLEERPAQKSIF</sequence>
<keyword evidence="9 13" id="KW-0472">Membrane</keyword>
<feature type="domain" description="Phospholipid/glycerol acyltransferase" evidence="15">
    <location>
        <begin position="249"/>
        <end position="362"/>
    </location>
</feature>
<comment type="similarity">
    <text evidence="3">Belongs to the 1-acyl-sn-glycerol-3-phosphate acyltransferase family.</text>
</comment>
<keyword evidence="4" id="KW-0444">Lipid biosynthesis</keyword>
<evidence type="ECO:0000256" key="1">
    <source>
        <dbReference type="ARBA" id="ARBA00004370"/>
    </source>
</evidence>
<keyword evidence="8" id="KW-0443">Lipid metabolism</keyword>
<evidence type="ECO:0000256" key="5">
    <source>
        <dbReference type="ARBA" id="ARBA00022679"/>
    </source>
</evidence>
<evidence type="ECO:0000256" key="2">
    <source>
        <dbReference type="ARBA" id="ARBA00005189"/>
    </source>
</evidence>
<evidence type="ECO:0000256" key="6">
    <source>
        <dbReference type="ARBA" id="ARBA00022692"/>
    </source>
</evidence>
<feature type="chain" id="PRO_5003410207" evidence="14">
    <location>
        <begin position="26"/>
        <end position="453"/>
    </location>
</feature>
<comment type="subcellular location">
    <subcellularLocation>
        <location evidence="1">Membrane</location>
    </subcellularLocation>
</comment>